<keyword evidence="5 8" id="KW-0560">Oxidoreductase</keyword>
<dbReference type="InterPro" id="IPR036291">
    <property type="entry name" value="NAD(P)-bd_dom_sf"/>
</dbReference>
<dbReference type="PANTHER" id="PTHR22981:SF7">
    <property type="entry name" value="3-HYDROXYISOBUTYRATE DEHYDROGENASE, MITOCHONDRIAL"/>
    <property type="match status" value="1"/>
</dbReference>
<evidence type="ECO:0000256" key="5">
    <source>
        <dbReference type="ARBA" id="ARBA00023002"/>
    </source>
</evidence>
<protein>
    <recommendedName>
        <fullName evidence="3 8">3-hydroxyisobutyrate dehydrogenase</fullName>
        <shortName evidence="8">HIBADH</shortName>
        <ecNumber evidence="3 8">1.1.1.31</ecNumber>
    </recommendedName>
</protein>
<feature type="domain" description="6-phosphogluconate dehydrogenase NADP-binding" evidence="9">
    <location>
        <begin position="22"/>
        <end position="208"/>
    </location>
</feature>
<comment type="catalytic activity">
    <reaction evidence="7 8">
        <text>3-hydroxy-2-methylpropanoate + NAD(+) = 2-methyl-3-oxopropanoate + NADH + H(+)</text>
        <dbReference type="Rhea" id="RHEA:17681"/>
        <dbReference type="ChEBI" id="CHEBI:11805"/>
        <dbReference type="ChEBI" id="CHEBI:15378"/>
        <dbReference type="ChEBI" id="CHEBI:57540"/>
        <dbReference type="ChEBI" id="CHEBI:57700"/>
        <dbReference type="ChEBI" id="CHEBI:57945"/>
        <dbReference type="EC" id="1.1.1.31"/>
    </reaction>
</comment>
<dbReference type="PROSITE" id="PS00895">
    <property type="entry name" value="3_HYDROXYISOBUT_DH"/>
    <property type="match status" value="1"/>
</dbReference>
<dbReference type="SUPFAM" id="SSF51735">
    <property type="entry name" value="NAD(P)-binding Rossmann-fold domains"/>
    <property type="match status" value="1"/>
</dbReference>
<dbReference type="Pfam" id="PF14833">
    <property type="entry name" value="NAD_binding_11"/>
    <property type="match status" value="1"/>
</dbReference>
<proteinExistence type="inferred from homology"/>
<evidence type="ECO:0000256" key="7">
    <source>
        <dbReference type="ARBA" id="ARBA00049197"/>
    </source>
</evidence>
<comment type="pathway">
    <text evidence="1 8">Amino-acid degradation; L-valine degradation.</text>
</comment>
<accession>A0A8H3H7J8</accession>
<dbReference type="InterPro" id="IPR008927">
    <property type="entry name" value="6-PGluconate_DH-like_C_sf"/>
</dbReference>
<dbReference type="EC" id="1.1.1.31" evidence="3 8"/>
<dbReference type="Proteomes" id="UP000663850">
    <property type="component" value="Unassembled WGS sequence"/>
</dbReference>
<dbReference type="Gene3D" id="1.10.1040.10">
    <property type="entry name" value="N-(1-d-carboxylethyl)-l-norvaline Dehydrogenase, domain 2"/>
    <property type="match status" value="2"/>
</dbReference>
<dbReference type="UniPathway" id="UPA00362"/>
<dbReference type="InterPro" id="IPR002204">
    <property type="entry name" value="3-OH-isobutyrate_DH-rel_CS"/>
</dbReference>
<dbReference type="GO" id="GO:0051287">
    <property type="term" value="F:NAD binding"/>
    <property type="evidence" value="ECO:0007669"/>
    <property type="project" value="InterPro"/>
</dbReference>
<keyword evidence="4 8" id="KW-0101">Branched-chain amino acid catabolism</keyword>
<evidence type="ECO:0000256" key="1">
    <source>
        <dbReference type="ARBA" id="ARBA00005109"/>
    </source>
</evidence>
<name>A0A8H3H7J8_9AGAM</name>
<evidence type="ECO:0000313" key="11">
    <source>
        <dbReference type="EMBL" id="CAE6490898.1"/>
    </source>
</evidence>
<evidence type="ECO:0000256" key="4">
    <source>
        <dbReference type="ARBA" id="ARBA00022456"/>
    </source>
</evidence>
<evidence type="ECO:0000313" key="12">
    <source>
        <dbReference type="Proteomes" id="UP000663850"/>
    </source>
</evidence>
<gene>
    <name evidence="11" type="ORF">RDB_LOCUS84242</name>
</gene>
<dbReference type="GO" id="GO:0050661">
    <property type="term" value="F:NADP binding"/>
    <property type="evidence" value="ECO:0007669"/>
    <property type="project" value="InterPro"/>
</dbReference>
<dbReference type="InterPro" id="IPR013328">
    <property type="entry name" value="6PGD_dom2"/>
</dbReference>
<dbReference type="GO" id="GO:0008442">
    <property type="term" value="F:3-hydroxyisobutyrate dehydrogenase activity"/>
    <property type="evidence" value="ECO:0007669"/>
    <property type="project" value="UniProtKB-EC"/>
</dbReference>
<dbReference type="PANTHER" id="PTHR22981">
    <property type="entry name" value="3-HYDROXYISOBUTYRATE DEHYDROGENASE-RELATED"/>
    <property type="match status" value="1"/>
</dbReference>
<keyword evidence="6 8" id="KW-0520">NAD</keyword>
<feature type="domain" description="3-hydroxyisobutyrate dehydrogenase-like NAD-binding" evidence="10">
    <location>
        <begin position="211"/>
        <end position="343"/>
    </location>
</feature>
<dbReference type="NCBIfam" id="TIGR01692">
    <property type="entry name" value="HIBADH"/>
    <property type="match status" value="1"/>
</dbReference>
<dbReference type="SUPFAM" id="SSF48179">
    <property type="entry name" value="6-phosphogluconate dehydrogenase C-terminal domain-like"/>
    <property type="match status" value="2"/>
</dbReference>
<dbReference type="Gene3D" id="3.40.50.720">
    <property type="entry name" value="NAD(P)-binding Rossmann-like Domain"/>
    <property type="match status" value="1"/>
</dbReference>
<dbReference type="FunFam" id="1.10.1040.10:FF:000006">
    <property type="entry name" value="3-hydroxyisobutyrate dehydrogenase"/>
    <property type="match status" value="1"/>
</dbReference>
<dbReference type="InterPro" id="IPR011548">
    <property type="entry name" value="HIBADH"/>
</dbReference>
<evidence type="ECO:0000256" key="3">
    <source>
        <dbReference type="ARBA" id="ARBA00012991"/>
    </source>
</evidence>
<dbReference type="EMBL" id="CAJMWZ010004516">
    <property type="protein sequence ID" value="CAE6490898.1"/>
    <property type="molecule type" value="Genomic_DNA"/>
</dbReference>
<dbReference type="InterPro" id="IPR029154">
    <property type="entry name" value="HIBADH-like_NADP-bd"/>
</dbReference>
<evidence type="ECO:0000256" key="8">
    <source>
        <dbReference type="RuleBase" id="RU910714"/>
    </source>
</evidence>
<evidence type="ECO:0000256" key="2">
    <source>
        <dbReference type="ARBA" id="ARBA00006013"/>
    </source>
</evidence>
<evidence type="ECO:0000259" key="10">
    <source>
        <dbReference type="Pfam" id="PF14833"/>
    </source>
</evidence>
<comment type="similarity">
    <text evidence="2">Belongs to the HIBADH-related family. 3-hydroxyisobutyrate dehydrogenase subfamily.</text>
</comment>
<sequence length="463" mass="49665">MRPTLRTLNAALKSSSRPRQSLGFIGLGQMGLNMADNLFTRAATAYSEGSTADTSNPPVFVVCDVNKITADTFAQDVATRFPGVLVQVADSPSDVAQRVNTIFTMLPSSPQVKDVYLGDRGILHGINKRSERVESLYVDSTTLDVTVARDVAAQVEATGGDMVDAPVSGGVVGARAGTLSFMVGGSENGFKRAYPFLSHMGRNIVHCGPSGSGLTAKICNNLVLGVQQIVVAEAMLLGTCLGLSPEILAGVINTSTGRCWSSETNNPVPGALPGKSPPCEREFHGKCGFASKLMQKDMALAQHAASTIGTPLPLGDAAQAIYTQMNQDGAKFADRDFSVVYEYLRRQATKTELSVLVLRGEQPRARCTPRQVTPMRERIPRQVFHVHVHAHIRGFASKLMQKDMALAQHAASTAGTPLPLGDAAQSIYTQMNENSTDGALKFADRDFSVVYEYLRQQATKTEL</sequence>
<organism evidence="11 12">
    <name type="scientific">Rhizoctonia solani</name>
    <dbReference type="NCBI Taxonomy" id="456999"/>
    <lineage>
        <taxon>Eukaryota</taxon>
        <taxon>Fungi</taxon>
        <taxon>Dikarya</taxon>
        <taxon>Basidiomycota</taxon>
        <taxon>Agaricomycotina</taxon>
        <taxon>Agaricomycetes</taxon>
        <taxon>Cantharellales</taxon>
        <taxon>Ceratobasidiaceae</taxon>
        <taxon>Rhizoctonia</taxon>
    </lineage>
</organism>
<dbReference type="AlphaFoldDB" id="A0A8H3H7J8"/>
<dbReference type="Pfam" id="PF03446">
    <property type="entry name" value="NAD_binding_2"/>
    <property type="match status" value="1"/>
</dbReference>
<dbReference type="GO" id="GO:0006574">
    <property type="term" value="P:L-valine catabolic process"/>
    <property type="evidence" value="ECO:0007669"/>
    <property type="project" value="UniProtKB-UniPathway"/>
</dbReference>
<evidence type="ECO:0000256" key="6">
    <source>
        <dbReference type="ARBA" id="ARBA00023027"/>
    </source>
</evidence>
<evidence type="ECO:0000259" key="9">
    <source>
        <dbReference type="Pfam" id="PF03446"/>
    </source>
</evidence>
<comment type="caution">
    <text evidence="11">The sequence shown here is derived from an EMBL/GenBank/DDBJ whole genome shotgun (WGS) entry which is preliminary data.</text>
</comment>
<dbReference type="InterPro" id="IPR006115">
    <property type="entry name" value="6PGDH_NADP-bd"/>
</dbReference>
<reference evidence="11" key="1">
    <citation type="submission" date="2021-01" db="EMBL/GenBank/DDBJ databases">
        <authorList>
            <person name="Kaushik A."/>
        </authorList>
    </citation>
    <scope>NUCLEOTIDE SEQUENCE</scope>
    <source>
        <strain evidence="11">Type strain: AG8-Rh-89/</strain>
    </source>
</reference>